<dbReference type="SUPFAM" id="SSF49464">
    <property type="entry name" value="Carboxypeptidase regulatory domain-like"/>
    <property type="match status" value="1"/>
</dbReference>
<feature type="chain" id="PRO_5026212056" evidence="8">
    <location>
        <begin position="22"/>
        <end position="1081"/>
    </location>
</feature>
<dbReference type="SMART" id="SM00965">
    <property type="entry name" value="STN"/>
    <property type="match status" value="1"/>
</dbReference>
<evidence type="ECO:0000256" key="3">
    <source>
        <dbReference type="ARBA" id="ARBA00022452"/>
    </source>
</evidence>
<dbReference type="InterPro" id="IPR039426">
    <property type="entry name" value="TonB-dep_rcpt-like"/>
</dbReference>
<sequence length="1081" mass="118684">MKFTFLFLLLTTVQVFGTAYSQETKLSVNLHNVTLVDVFEEIENQSEFKFLYNNDLLENRKHETVNVKNKTVEQILDNLLEGTGSKYSILANNLIVISPNKTVVPQNAIRGKINSESGEPLVGATVVVKGTTIGTVTDLDGNFVIPDVPEGDVVLVASFIGYISKEVTPGTQTMVNITLKEDVVGLEEVVVIGYGAVKKSDLTGSVSTVGTEEISAFPSLNVAQALQGRAAGVQITANNGEPGASYKIRIRGGTSINSSSDPLYVVDGFPGGTLPPAEDIESIEILKDASATAIYGSRGANGVIMVTTKKGKSGETKIELNTSYSLQKEINRLDLLGAQDFVDYVNDANPGTLPATPEADTDWQDMIFQNGAVQNYQLSFSGGKEDVRYYVSGIVYDHKGIVIESKYKRYSITSNVDFNLSDKIKLGANLFAQRTDRDGSHTQEGSGGTTNTGIIASAFTMAPSIPITDEDGSYTLSPVGDPRDNPYAIAKERKNNVVADLLQANVYGELELLPSLKLRATLGAKTYNDRDGLYISTKLNAGRNVGGSARINAHKNTDVISESYLTYSKIFNNVHDFSAMGGISYQSYTGEYWNANSTGFVTDNFKWWNIGGGSINDNASSYNESELMSYYGRVNYKFNNKYLITLNGRYDGSSRFAKNNKWAFFPSGALAWNVAEENFMKEQEKVSMLKLRASYGITGNQAISAYQSLAKFGTVYTIINGTSVNAVRPTSVANDNLTWESTKQLDFGVDLGLFDQRVYLVADYYHQKTTDLLFSVPLPEYSGFPSMMDNIGSVENKGFEFSLSTVNIQKTLTWNTTFNISINRNKVLELPEGNDIFYSANPGHMVGFGDTHVLREGEPVGVFYGYIYDGVYQEGDDFLPGSGFEQEAGGEKYRDISEDGSLDSEDRTIIGNPHPDFIWGMNNTFSYKNFDLDFFIQGSQGNDIYSFTLMELELMGGVANSTTKALDRWTPTNTNTDVPKANSGRSRISSTRWIMDGSYVRMKNISLGYNLPKNVVQQIGLSNVRLYVSGQNLFTITGYRGYDPEVNYNTGGNTNSNRNLGLDYGSYPNAKSYTVGLKVIF</sequence>
<accession>A0A6I6K4U8</accession>
<feature type="domain" description="Secretin/TonB short N-terminal" evidence="9">
    <location>
        <begin position="48"/>
        <end position="100"/>
    </location>
</feature>
<protein>
    <submittedName>
        <fullName evidence="10">SusC/RagA family TonB-linked outer membrane protein</fullName>
    </submittedName>
</protein>
<dbReference type="Proteomes" id="UP000428260">
    <property type="component" value="Chromosome"/>
</dbReference>
<dbReference type="PROSITE" id="PS52016">
    <property type="entry name" value="TONB_DEPENDENT_REC_3"/>
    <property type="match status" value="1"/>
</dbReference>
<evidence type="ECO:0000256" key="8">
    <source>
        <dbReference type="SAM" id="SignalP"/>
    </source>
</evidence>
<dbReference type="InterPro" id="IPR037066">
    <property type="entry name" value="Plug_dom_sf"/>
</dbReference>
<dbReference type="AlphaFoldDB" id="A0A6I6K4U8"/>
<dbReference type="Pfam" id="PF07715">
    <property type="entry name" value="Plug"/>
    <property type="match status" value="1"/>
</dbReference>
<dbReference type="InterPro" id="IPR011662">
    <property type="entry name" value="Secretin/TonB_short_N"/>
</dbReference>
<dbReference type="GO" id="GO:0009279">
    <property type="term" value="C:cell outer membrane"/>
    <property type="evidence" value="ECO:0007669"/>
    <property type="project" value="UniProtKB-SubCell"/>
</dbReference>
<evidence type="ECO:0000256" key="2">
    <source>
        <dbReference type="ARBA" id="ARBA00022448"/>
    </source>
</evidence>
<evidence type="ECO:0000256" key="5">
    <source>
        <dbReference type="ARBA" id="ARBA00023136"/>
    </source>
</evidence>
<dbReference type="NCBIfam" id="TIGR04056">
    <property type="entry name" value="OMP_RagA_SusC"/>
    <property type="match status" value="1"/>
</dbReference>
<dbReference type="InterPro" id="IPR036942">
    <property type="entry name" value="Beta-barrel_TonB_sf"/>
</dbReference>
<dbReference type="Pfam" id="PF07660">
    <property type="entry name" value="STN"/>
    <property type="match status" value="1"/>
</dbReference>
<dbReference type="InterPro" id="IPR012910">
    <property type="entry name" value="Plug_dom"/>
</dbReference>
<dbReference type="NCBIfam" id="TIGR04057">
    <property type="entry name" value="SusC_RagA_signa"/>
    <property type="match status" value="1"/>
</dbReference>
<keyword evidence="4 7" id="KW-0812">Transmembrane</keyword>
<keyword evidence="2 7" id="KW-0813">Transport</keyword>
<dbReference type="RefSeq" id="WP_158871278.1">
    <property type="nucleotide sequence ID" value="NZ_CP046401.1"/>
</dbReference>
<name>A0A6I6K4U8_9BACT</name>
<dbReference type="FunFam" id="2.170.130.10:FF:000008">
    <property type="entry name" value="SusC/RagA family TonB-linked outer membrane protein"/>
    <property type="match status" value="1"/>
</dbReference>
<keyword evidence="11" id="KW-1185">Reference proteome</keyword>
<comment type="similarity">
    <text evidence="7">Belongs to the TonB-dependent receptor family.</text>
</comment>
<evidence type="ECO:0000313" key="11">
    <source>
        <dbReference type="Proteomes" id="UP000428260"/>
    </source>
</evidence>
<dbReference type="Gene3D" id="2.40.170.20">
    <property type="entry name" value="TonB-dependent receptor, beta-barrel domain"/>
    <property type="match status" value="1"/>
</dbReference>
<dbReference type="Pfam" id="PF13715">
    <property type="entry name" value="CarbopepD_reg_2"/>
    <property type="match status" value="1"/>
</dbReference>
<comment type="subcellular location">
    <subcellularLocation>
        <location evidence="1 7">Cell outer membrane</location>
        <topology evidence="1 7">Multi-pass membrane protein</topology>
    </subcellularLocation>
</comment>
<dbReference type="KEGG" id="mcos:GM418_28270"/>
<dbReference type="InterPro" id="IPR008969">
    <property type="entry name" value="CarboxyPept-like_regulatory"/>
</dbReference>
<evidence type="ECO:0000313" key="10">
    <source>
        <dbReference type="EMBL" id="QGY47422.1"/>
    </source>
</evidence>
<dbReference type="InterPro" id="IPR023996">
    <property type="entry name" value="TonB-dep_OMP_SusC/RagA"/>
</dbReference>
<proteinExistence type="inferred from homology"/>
<keyword evidence="6 7" id="KW-0998">Cell outer membrane</keyword>
<feature type="signal peptide" evidence="8">
    <location>
        <begin position="1"/>
        <end position="21"/>
    </location>
</feature>
<dbReference type="Gene3D" id="2.60.40.1120">
    <property type="entry name" value="Carboxypeptidase-like, regulatory domain"/>
    <property type="match status" value="1"/>
</dbReference>
<organism evidence="10 11">
    <name type="scientific">Maribellus comscasis</name>
    <dbReference type="NCBI Taxonomy" id="2681766"/>
    <lineage>
        <taxon>Bacteria</taxon>
        <taxon>Pseudomonadati</taxon>
        <taxon>Bacteroidota</taxon>
        <taxon>Bacteroidia</taxon>
        <taxon>Marinilabiliales</taxon>
        <taxon>Prolixibacteraceae</taxon>
        <taxon>Maribellus</taxon>
    </lineage>
</organism>
<dbReference type="Gene3D" id="2.170.130.10">
    <property type="entry name" value="TonB-dependent receptor, plug domain"/>
    <property type="match status" value="1"/>
</dbReference>
<keyword evidence="3 7" id="KW-1134">Transmembrane beta strand</keyword>
<dbReference type="SUPFAM" id="SSF56935">
    <property type="entry name" value="Porins"/>
    <property type="match status" value="1"/>
</dbReference>
<dbReference type="InterPro" id="IPR023997">
    <property type="entry name" value="TonB-dep_OMP_SusC/RagA_CS"/>
</dbReference>
<keyword evidence="8" id="KW-0732">Signal</keyword>
<evidence type="ECO:0000256" key="4">
    <source>
        <dbReference type="ARBA" id="ARBA00022692"/>
    </source>
</evidence>
<evidence type="ECO:0000256" key="1">
    <source>
        <dbReference type="ARBA" id="ARBA00004571"/>
    </source>
</evidence>
<dbReference type="Gene3D" id="3.55.50.30">
    <property type="match status" value="1"/>
</dbReference>
<dbReference type="EMBL" id="CP046401">
    <property type="protein sequence ID" value="QGY47422.1"/>
    <property type="molecule type" value="Genomic_DNA"/>
</dbReference>
<keyword evidence="5 7" id="KW-0472">Membrane</keyword>
<gene>
    <name evidence="10" type="ORF">GM418_28270</name>
</gene>
<evidence type="ECO:0000256" key="7">
    <source>
        <dbReference type="PROSITE-ProRule" id="PRU01360"/>
    </source>
</evidence>
<evidence type="ECO:0000259" key="9">
    <source>
        <dbReference type="SMART" id="SM00965"/>
    </source>
</evidence>
<evidence type="ECO:0000256" key="6">
    <source>
        <dbReference type="ARBA" id="ARBA00023237"/>
    </source>
</evidence>
<reference evidence="10 11" key="1">
    <citation type="submission" date="2019-11" db="EMBL/GenBank/DDBJ databases">
        <authorList>
            <person name="Zheng R.K."/>
            <person name="Sun C.M."/>
        </authorList>
    </citation>
    <scope>NUCLEOTIDE SEQUENCE [LARGE SCALE GENOMIC DNA]</scope>
    <source>
        <strain evidence="10 11">WC007</strain>
    </source>
</reference>